<evidence type="ECO:0000256" key="5">
    <source>
        <dbReference type="PIRNR" id="PIRNR001473"/>
    </source>
</evidence>
<accession>A0A1J8PN29</accession>
<name>A0A1J8PN29_9AGAM</name>
<feature type="region of interest" description="Disordered" evidence="7">
    <location>
        <begin position="52"/>
        <end position="77"/>
    </location>
</feature>
<evidence type="ECO:0000256" key="7">
    <source>
        <dbReference type="SAM" id="MobiDB-lite"/>
    </source>
</evidence>
<keyword evidence="4 5" id="KW-0413">Isomerase</keyword>
<gene>
    <name evidence="10" type="ORF">AZE42_00683</name>
</gene>
<dbReference type="Pfam" id="PF00254">
    <property type="entry name" value="FKBP_C"/>
    <property type="match status" value="1"/>
</dbReference>
<comment type="catalytic activity">
    <reaction evidence="1 5 6">
        <text>[protein]-peptidylproline (omega=180) = [protein]-peptidylproline (omega=0)</text>
        <dbReference type="Rhea" id="RHEA:16237"/>
        <dbReference type="Rhea" id="RHEA-COMP:10747"/>
        <dbReference type="Rhea" id="RHEA-COMP:10748"/>
        <dbReference type="ChEBI" id="CHEBI:83833"/>
        <dbReference type="ChEBI" id="CHEBI:83834"/>
        <dbReference type="EC" id="5.2.1.8"/>
    </reaction>
</comment>
<evidence type="ECO:0000313" key="10">
    <source>
        <dbReference type="EMBL" id="OJA09203.1"/>
    </source>
</evidence>
<dbReference type="PANTHER" id="PTHR43811">
    <property type="entry name" value="FKBP-TYPE PEPTIDYL-PROLYL CIS-TRANS ISOMERASE FKPA"/>
    <property type="match status" value="1"/>
</dbReference>
<dbReference type="EMBL" id="LVVM01006000">
    <property type="protein sequence ID" value="OJA09203.1"/>
    <property type="molecule type" value="Genomic_DNA"/>
</dbReference>
<dbReference type="OrthoDB" id="77911at2759"/>
<dbReference type="Proteomes" id="UP000183567">
    <property type="component" value="Unassembled WGS sequence"/>
</dbReference>
<dbReference type="PANTHER" id="PTHR43811:SF19">
    <property type="entry name" value="39 KDA FK506-BINDING NUCLEAR PROTEIN"/>
    <property type="match status" value="1"/>
</dbReference>
<evidence type="ECO:0000313" key="11">
    <source>
        <dbReference type="Proteomes" id="UP000183567"/>
    </source>
</evidence>
<feature type="signal peptide" evidence="8">
    <location>
        <begin position="1"/>
        <end position="19"/>
    </location>
</feature>
<dbReference type="InterPro" id="IPR001179">
    <property type="entry name" value="PPIase_FKBP_dom"/>
</dbReference>
<dbReference type="SUPFAM" id="SSF54534">
    <property type="entry name" value="FKBP-like"/>
    <property type="match status" value="1"/>
</dbReference>
<feature type="domain" description="PPIase FKBP-type" evidence="9">
    <location>
        <begin position="290"/>
        <end position="376"/>
    </location>
</feature>
<evidence type="ECO:0000256" key="8">
    <source>
        <dbReference type="SAM" id="SignalP"/>
    </source>
</evidence>
<dbReference type="Gene3D" id="2.60.120.340">
    <property type="entry name" value="Nucleoplasmin core domain"/>
    <property type="match status" value="1"/>
</dbReference>
<protein>
    <recommendedName>
        <fullName evidence="5">FK506-binding protein</fullName>
        <ecNumber evidence="5">5.2.1.8</ecNumber>
    </recommendedName>
</protein>
<reference evidence="10 11" key="1">
    <citation type="submission" date="2016-03" db="EMBL/GenBank/DDBJ databases">
        <title>Comparative genomics of the ectomycorrhizal sister species Rhizopogon vinicolor and Rhizopogon vesiculosus (Basidiomycota: Boletales) reveals a divergence of the mating type B locus.</title>
        <authorList>
            <person name="Mujic A.B."/>
            <person name="Kuo A."/>
            <person name="Tritt A."/>
            <person name="Lipzen A."/>
            <person name="Chen C."/>
            <person name="Johnson J."/>
            <person name="Sharma A."/>
            <person name="Barry K."/>
            <person name="Grigoriev I.V."/>
            <person name="Spatafora J.W."/>
        </authorList>
    </citation>
    <scope>NUCLEOTIDE SEQUENCE [LARGE SCALE GENOMIC DNA]</scope>
    <source>
        <strain evidence="10 11">AM-OR11-056</strain>
    </source>
</reference>
<feature type="chain" id="PRO_5012227683" description="FK506-binding protein" evidence="8">
    <location>
        <begin position="20"/>
        <end position="376"/>
    </location>
</feature>
<evidence type="ECO:0000256" key="6">
    <source>
        <dbReference type="PROSITE-ProRule" id="PRU00277"/>
    </source>
</evidence>
<feature type="compositionally biased region" description="Basic and acidic residues" evidence="7">
    <location>
        <begin position="219"/>
        <end position="264"/>
    </location>
</feature>
<keyword evidence="8" id="KW-0732">Signal</keyword>
<sequence length="376" mass="41070">MTALAIWQVLYMSIVLTPGQEEAFVPQADLQITSATLGELSDESGRTLVKLTYPNPAKYDDEDEDEGEDDEESPEAEMTTVLCALTAGKIEHAACNIILEGDEEYTFELVGKNPVHLYGNYIDQNVNQPPYDSDAESDMGEEDAYNLEDVSSDVEIPPDELQDLEDDAGRFEELSEDGGDEPKVPEPKALKRSRDEAMETDEQPAEKVSKSAKKKAKKQKGEDGKAVPVAIEEKAAEPKGDKKADKKEDKKDKKKQKAAEEKKGGAYQELAGGVKIRDVKTGDGKAAKNGARVSMRYVGKLQNKQIFDQNVKGKPFAFKLGAGDVIKGWDVGVAGMQIGGEREIIVPPVMGYGSQKIPGIPPNSTLIFEVKCLEIK</sequence>
<comment type="caution">
    <text evidence="10">The sequence shown here is derived from an EMBL/GenBank/DDBJ whole genome shotgun (WGS) entry which is preliminary data.</text>
</comment>
<organism evidence="10 11">
    <name type="scientific">Rhizopogon vesiculosus</name>
    <dbReference type="NCBI Taxonomy" id="180088"/>
    <lineage>
        <taxon>Eukaryota</taxon>
        <taxon>Fungi</taxon>
        <taxon>Dikarya</taxon>
        <taxon>Basidiomycota</taxon>
        <taxon>Agaricomycotina</taxon>
        <taxon>Agaricomycetes</taxon>
        <taxon>Agaricomycetidae</taxon>
        <taxon>Boletales</taxon>
        <taxon>Suillineae</taxon>
        <taxon>Rhizopogonaceae</taxon>
        <taxon>Rhizopogon</taxon>
    </lineage>
</organism>
<dbReference type="Pfam" id="PF17800">
    <property type="entry name" value="NPL"/>
    <property type="match status" value="1"/>
</dbReference>
<evidence type="ECO:0000256" key="4">
    <source>
        <dbReference type="ARBA" id="ARBA00023235"/>
    </source>
</evidence>
<feature type="region of interest" description="Disordered" evidence="7">
    <location>
        <begin position="170"/>
        <end position="264"/>
    </location>
</feature>
<feature type="compositionally biased region" description="Basic and acidic residues" evidence="7">
    <location>
        <begin position="180"/>
        <end position="197"/>
    </location>
</feature>
<evidence type="ECO:0000256" key="1">
    <source>
        <dbReference type="ARBA" id="ARBA00000971"/>
    </source>
</evidence>
<dbReference type="PIRSF" id="PIRSF001473">
    <property type="entry name" value="FK506-bp_FPR3"/>
    <property type="match status" value="1"/>
</dbReference>
<keyword evidence="11" id="KW-1185">Reference proteome</keyword>
<dbReference type="GO" id="GO:0003755">
    <property type="term" value="F:peptidyl-prolyl cis-trans isomerase activity"/>
    <property type="evidence" value="ECO:0007669"/>
    <property type="project" value="UniProtKB-KW"/>
</dbReference>
<evidence type="ECO:0000259" key="9">
    <source>
        <dbReference type="PROSITE" id="PS50059"/>
    </source>
</evidence>
<dbReference type="GO" id="GO:0005634">
    <property type="term" value="C:nucleus"/>
    <property type="evidence" value="ECO:0007669"/>
    <property type="project" value="UniProtKB-ARBA"/>
</dbReference>
<dbReference type="EC" id="5.2.1.8" evidence="5"/>
<dbReference type="PROSITE" id="PS50059">
    <property type="entry name" value="FKBP_PPIASE"/>
    <property type="match status" value="1"/>
</dbReference>
<dbReference type="FunFam" id="3.10.50.40:FF:000006">
    <property type="entry name" value="Peptidyl-prolyl cis-trans isomerase"/>
    <property type="match status" value="1"/>
</dbReference>
<evidence type="ECO:0000256" key="2">
    <source>
        <dbReference type="ARBA" id="ARBA00007838"/>
    </source>
</evidence>
<comment type="similarity">
    <text evidence="2">Belongs to the FKBP-type PPIase family. FKBP3/4 subfamily.</text>
</comment>
<dbReference type="InterPro" id="IPR041232">
    <property type="entry name" value="NPL"/>
</dbReference>
<dbReference type="InterPro" id="IPR023566">
    <property type="entry name" value="PPIase_Fpr3/Fpr4-like"/>
</dbReference>
<proteinExistence type="inferred from homology"/>
<dbReference type="InterPro" id="IPR046357">
    <property type="entry name" value="PPIase_dom_sf"/>
</dbReference>
<feature type="compositionally biased region" description="Acidic residues" evidence="7">
    <location>
        <begin position="60"/>
        <end position="75"/>
    </location>
</feature>
<dbReference type="STRING" id="180088.A0A1J8PN29"/>
<dbReference type="Gene3D" id="3.10.50.40">
    <property type="match status" value="1"/>
</dbReference>
<dbReference type="AlphaFoldDB" id="A0A1J8PN29"/>
<keyword evidence="3 5" id="KW-0697">Rotamase</keyword>
<evidence type="ECO:0000256" key="3">
    <source>
        <dbReference type="ARBA" id="ARBA00023110"/>
    </source>
</evidence>